<sequence>MRQIFTSQRLETVEGVARLLEEAGIPVHISQPRSYHSRRSGQFSYAEPVAPNKQPAVWVRIPEDQPRARELLRQHGLLATTRTYADLPPSAFAPLELAGDKPAGNRWAWRLRIGLLAVIAAAAVFIWLRRPAPAPVPAAPAPVEAAAQMQDGGEEEIRIRISPAPPATDGSAEPSPQAPR</sequence>
<dbReference type="AlphaFoldDB" id="A0A562D8R2"/>
<keyword evidence="2" id="KW-1133">Transmembrane helix</keyword>
<evidence type="ECO:0008006" key="5">
    <source>
        <dbReference type="Google" id="ProtNLM"/>
    </source>
</evidence>
<evidence type="ECO:0000313" key="3">
    <source>
        <dbReference type="EMBL" id="TWH06000.1"/>
    </source>
</evidence>
<evidence type="ECO:0000256" key="1">
    <source>
        <dbReference type="SAM" id="MobiDB-lite"/>
    </source>
</evidence>
<comment type="caution">
    <text evidence="3">The sequence shown here is derived from an EMBL/GenBank/DDBJ whole genome shotgun (WGS) entry which is preliminary data.</text>
</comment>
<feature type="transmembrane region" description="Helical" evidence="2">
    <location>
        <begin position="111"/>
        <end position="128"/>
    </location>
</feature>
<evidence type="ECO:0000313" key="4">
    <source>
        <dbReference type="Proteomes" id="UP000321583"/>
    </source>
</evidence>
<proteinExistence type="predicted"/>
<dbReference type="EMBL" id="VLJS01000080">
    <property type="protein sequence ID" value="TWH06000.1"/>
    <property type="molecule type" value="Genomic_DNA"/>
</dbReference>
<feature type="region of interest" description="Disordered" evidence="1">
    <location>
        <begin position="143"/>
        <end position="180"/>
    </location>
</feature>
<keyword evidence="4" id="KW-1185">Reference proteome</keyword>
<gene>
    <name evidence="3" type="ORF">L613_000500000650</name>
</gene>
<evidence type="ECO:0000256" key="2">
    <source>
        <dbReference type="SAM" id="Phobius"/>
    </source>
</evidence>
<keyword evidence="2" id="KW-0472">Membrane</keyword>
<dbReference type="OrthoDB" id="5955962at2"/>
<name>A0A562D8R2_9GAMM</name>
<dbReference type="Proteomes" id="UP000321583">
    <property type="component" value="Unassembled WGS sequence"/>
</dbReference>
<organism evidence="3 4">
    <name type="scientific">Pseudoxanthomonas taiwanensis J19</name>
    <dbReference type="NCBI Taxonomy" id="935569"/>
    <lineage>
        <taxon>Bacteria</taxon>
        <taxon>Pseudomonadati</taxon>
        <taxon>Pseudomonadota</taxon>
        <taxon>Gammaproteobacteria</taxon>
        <taxon>Lysobacterales</taxon>
        <taxon>Lysobacteraceae</taxon>
        <taxon>Pseudoxanthomonas</taxon>
    </lineage>
</organism>
<keyword evidence="2" id="KW-0812">Transmembrane</keyword>
<accession>A0A562D8R2</accession>
<protein>
    <recommendedName>
        <fullName evidence="5">Signal transducing protein</fullName>
    </recommendedName>
</protein>
<dbReference type="RefSeq" id="WP_019399476.1">
    <property type="nucleotide sequence ID" value="NZ_VLJS01000080.1"/>
</dbReference>
<reference evidence="3 4" key="1">
    <citation type="submission" date="2019-07" db="EMBL/GenBank/DDBJ databases">
        <title>Genome sequencing of lignin-degrading bacterial isolates.</title>
        <authorList>
            <person name="Gladden J."/>
        </authorList>
    </citation>
    <scope>NUCLEOTIDE SEQUENCE [LARGE SCALE GENOMIC DNA]</scope>
    <source>
        <strain evidence="3 4">J19</strain>
    </source>
</reference>